<dbReference type="AlphaFoldDB" id="A0AAJ5WY39"/>
<accession>A0AAJ5WY39</accession>
<keyword evidence="1" id="KW-0812">Transmembrane</keyword>
<protein>
    <submittedName>
        <fullName evidence="2">Uncharacterized protein</fullName>
    </submittedName>
</protein>
<feature type="transmembrane region" description="Helical" evidence="1">
    <location>
        <begin position="163"/>
        <end position="184"/>
    </location>
</feature>
<evidence type="ECO:0000256" key="1">
    <source>
        <dbReference type="SAM" id="Phobius"/>
    </source>
</evidence>
<proteinExistence type="predicted"/>
<gene>
    <name evidence="2" type="ORF">P0Y53_02815</name>
</gene>
<reference evidence="2" key="1">
    <citation type="submission" date="2023-03" db="EMBL/GenBank/DDBJ databases">
        <title>Andean soil-derived lignocellulolytic bacterial consortium as a source of novel taxa and putative plastic-active enzymes.</title>
        <authorList>
            <person name="Diaz-Garcia L."/>
            <person name="Chuvochina M."/>
            <person name="Feuerriegel G."/>
            <person name="Bunk B."/>
            <person name="Sproer C."/>
            <person name="Streit W.R."/>
            <person name="Rodriguez L.M."/>
            <person name="Overmann J."/>
            <person name="Jimenez D.J."/>
        </authorList>
    </citation>
    <scope>NUCLEOTIDE SEQUENCE</scope>
    <source>
        <strain evidence="2">MAG 7</strain>
    </source>
</reference>
<evidence type="ECO:0000313" key="2">
    <source>
        <dbReference type="EMBL" id="WEK36420.1"/>
    </source>
</evidence>
<keyword evidence="1" id="KW-0472">Membrane</keyword>
<evidence type="ECO:0000313" key="3">
    <source>
        <dbReference type="Proteomes" id="UP001220610"/>
    </source>
</evidence>
<keyword evidence="1" id="KW-1133">Transmembrane helix</keyword>
<organism evidence="2 3">
    <name type="scientific">Candidatus Pseudobacter hemicellulosilyticus</name>
    <dbReference type="NCBI Taxonomy" id="3121375"/>
    <lineage>
        <taxon>Bacteria</taxon>
        <taxon>Pseudomonadati</taxon>
        <taxon>Bacteroidota</taxon>
        <taxon>Chitinophagia</taxon>
        <taxon>Chitinophagales</taxon>
        <taxon>Chitinophagaceae</taxon>
        <taxon>Pseudobacter</taxon>
    </lineage>
</organism>
<dbReference type="Proteomes" id="UP001220610">
    <property type="component" value="Chromosome"/>
</dbReference>
<sequence>MESRNEILNELQPLSPMLAAAPRNLPYQAPDGYFGQLPELLLQRVRALEADTAADELTALSPLLAGLSKKTPLSLPEDYFSGLTEQAMAGVQALDVVQSALEQEPVTEDTLPPLLAGLHTRPLYTVPTGYFEAFPERMLQQLRTAGPQSTPARVVSMGGVRKWMRYAAAAVVVGILGLSAWWFLRPADAPAPGNTAMAAAVEKVSDDELLQYLDGESNSALLSYENGAGSDEISSTDMQDLLADVSDEELQQYLDRYNPVRKAYTN</sequence>
<dbReference type="EMBL" id="CP119311">
    <property type="protein sequence ID" value="WEK36420.1"/>
    <property type="molecule type" value="Genomic_DNA"/>
</dbReference>
<name>A0AAJ5WY39_9BACT</name>